<dbReference type="Proteomes" id="UP000001631">
    <property type="component" value="Unassembled WGS sequence"/>
</dbReference>
<dbReference type="AlphaFoldDB" id="C0P1D7"/>
<evidence type="ECO:0000313" key="2">
    <source>
        <dbReference type="Proteomes" id="UP000001631"/>
    </source>
</evidence>
<sequence>MVGHRPSTLLRAVKINFWQCLSDEDRLVLNERVCIAAGDEHVVFSSDIAYSKMFVERVYDLGVRMVIDILQDHFDYDVLSAEDTPKLLPSISASEIVPRFSVGC</sequence>
<dbReference type="EMBL" id="GG663422">
    <property type="protein sequence ID" value="EEH02538.1"/>
    <property type="molecule type" value="Genomic_DNA"/>
</dbReference>
<accession>C0P1D7</accession>
<evidence type="ECO:0000313" key="1">
    <source>
        <dbReference type="EMBL" id="EEH02538.1"/>
    </source>
</evidence>
<dbReference type="RefSeq" id="XP_045283019.1">
    <property type="nucleotide sequence ID" value="XM_045436266.1"/>
</dbReference>
<proteinExistence type="predicted"/>
<dbReference type="GeneID" id="69042233"/>
<gene>
    <name evidence="1" type="ORF">HCBG_09217</name>
</gene>
<name>C0P1D7_AJECG</name>
<dbReference type="InParanoid" id="C0P1D7"/>
<protein>
    <submittedName>
        <fullName evidence="1">Uncharacterized protein</fullName>
    </submittedName>
</protein>
<keyword evidence="2" id="KW-1185">Reference proteome</keyword>
<dbReference type="HOGENOM" id="CLU_2249313_0_0_1"/>
<reference evidence="1" key="1">
    <citation type="submission" date="2009-02" db="EMBL/GenBank/DDBJ databases">
        <title>The Genome Sequence of Ajellomyces capsulatus strain G186AR.</title>
        <authorList>
            <consortium name="The Broad Institute Genome Sequencing Platform"/>
            <person name="Champion M."/>
            <person name="Cuomo C."/>
            <person name="Ma L.-J."/>
            <person name="Henn M.R."/>
            <person name="Sil A."/>
            <person name="Goldman B."/>
            <person name="Young S.K."/>
            <person name="Kodira C.D."/>
            <person name="Zeng Q."/>
            <person name="Koehrsen M."/>
            <person name="Alvarado L."/>
            <person name="Berlin A."/>
            <person name="Borenstein D."/>
            <person name="Chen Z."/>
            <person name="Engels R."/>
            <person name="Freedman E."/>
            <person name="Gellesch M."/>
            <person name="Goldberg J."/>
            <person name="Griggs A."/>
            <person name="Gujja S."/>
            <person name="Heiman D."/>
            <person name="Hepburn T."/>
            <person name="Howarth C."/>
            <person name="Jen D."/>
            <person name="Larson L."/>
            <person name="Lewis B."/>
            <person name="Mehta T."/>
            <person name="Park D."/>
            <person name="Pearson M."/>
            <person name="Roberts A."/>
            <person name="Saif S."/>
            <person name="Shea T."/>
            <person name="Shenoy N."/>
            <person name="Sisk P."/>
            <person name="Stolte C."/>
            <person name="Sykes S."/>
            <person name="Walk T."/>
            <person name="White J."/>
            <person name="Yandava C."/>
            <person name="Klein B."/>
            <person name="McEwen J.G."/>
            <person name="Puccia R."/>
            <person name="Goldman G.H."/>
            <person name="Felipe M.S."/>
            <person name="Nino-Vega G."/>
            <person name="San-Blas G."/>
            <person name="Taylor J."/>
            <person name="Mendoza L."/>
            <person name="Galagan J."/>
            <person name="Nusbaum C."/>
            <person name="Birren B."/>
        </authorList>
    </citation>
    <scope>NUCLEOTIDE SEQUENCE</scope>
    <source>
        <strain evidence="1">G186AR</strain>
    </source>
</reference>
<organism evidence="1 2">
    <name type="scientific">Ajellomyces capsulatus (strain G186AR / H82 / ATCC MYA-2454 / RMSCC 2432)</name>
    <name type="common">Darling's disease fungus</name>
    <name type="synonym">Histoplasma capsulatum</name>
    <dbReference type="NCBI Taxonomy" id="447093"/>
    <lineage>
        <taxon>Eukaryota</taxon>
        <taxon>Fungi</taxon>
        <taxon>Dikarya</taxon>
        <taxon>Ascomycota</taxon>
        <taxon>Pezizomycotina</taxon>
        <taxon>Eurotiomycetes</taxon>
        <taxon>Eurotiomycetidae</taxon>
        <taxon>Onygenales</taxon>
        <taxon>Ajellomycetaceae</taxon>
        <taxon>Histoplasma</taxon>
    </lineage>
</organism>